<proteinExistence type="predicted"/>
<evidence type="ECO:0000313" key="1">
    <source>
        <dbReference type="EMBL" id="MBC2908137.1"/>
    </source>
</evidence>
<name>A0A7X1MEC1_9ACTN</name>
<dbReference type="RefSeq" id="WP_186288058.1">
    <property type="nucleotide sequence ID" value="NZ_JACMSF010000114.1"/>
</dbReference>
<dbReference type="AlphaFoldDB" id="A0A7X1MEC1"/>
<dbReference type="EMBL" id="JACMSF010000114">
    <property type="protein sequence ID" value="MBC2908137.1"/>
    <property type="molecule type" value="Genomic_DNA"/>
</dbReference>
<accession>A0A7X1MEC1</accession>
<keyword evidence="2" id="KW-1185">Reference proteome</keyword>
<organism evidence="1 2">
    <name type="scientific">Streptomyces cupreus</name>
    <dbReference type="NCBI Taxonomy" id="2759956"/>
    <lineage>
        <taxon>Bacteria</taxon>
        <taxon>Bacillati</taxon>
        <taxon>Actinomycetota</taxon>
        <taxon>Actinomycetes</taxon>
        <taxon>Kitasatosporales</taxon>
        <taxon>Streptomycetaceae</taxon>
        <taxon>Streptomyces</taxon>
    </lineage>
</organism>
<protein>
    <submittedName>
        <fullName evidence="1">Uncharacterized protein</fullName>
    </submittedName>
</protein>
<comment type="caution">
    <text evidence="1">The sequence shown here is derived from an EMBL/GenBank/DDBJ whole genome shotgun (WGS) entry which is preliminary data.</text>
</comment>
<reference evidence="1 2" key="1">
    <citation type="submission" date="2020-08" db="EMBL/GenBank/DDBJ databases">
        <title>Streptomyces sp. PSKA01 genome sequencing and assembly.</title>
        <authorList>
            <person name="Mandal S."/>
            <person name="Maiti P.K."/>
            <person name="Das P."/>
        </authorList>
    </citation>
    <scope>NUCLEOTIDE SEQUENCE [LARGE SCALE GENOMIC DNA]</scope>
    <source>
        <strain evidence="1 2">PSKA01</strain>
    </source>
</reference>
<dbReference type="Proteomes" id="UP000584670">
    <property type="component" value="Unassembled WGS sequence"/>
</dbReference>
<evidence type="ECO:0000313" key="2">
    <source>
        <dbReference type="Proteomes" id="UP000584670"/>
    </source>
</evidence>
<gene>
    <name evidence="1" type="ORF">H4N64_42940</name>
</gene>
<sequence>MNSSRWTEYTMARRYADSRMPTEVPPLVIATTQGDILRASQRSTAATRR</sequence>